<dbReference type="AlphaFoldDB" id="A0A0D3G977"/>
<feature type="signal peptide" evidence="1">
    <location>
        <begin position="1"/>
        <end position="25"/>
    </location>
</feature>
<evidence type="ECO:0000256" key="1">
    <source>
        <dbReference type="SAM" id="SignalP"/>
    </source>
</evidence>
<protein>
    <submittedName>
        <fullName evidence="2">Uncharacterized protein</fullName>
    </submittedName>
</protein>
<dbReference type="PaxDb" id="65489-OBART05G21010.1"/>
<proteinExistence type="predicted"/>
<dbReference type="Proteomes" id="UP000026960">
    <property type="component" value="Chromosome 5"/>
</dbReference>
<reference evidence="2" key="2">
    <citation type="submission" date="2015-03" db="UniProtKB">
        <authorList>
            <consortium name="EnsemblPlants"/>
        </authorList>
    </citation>
    <scope>IDENTIFICATION</scope>
</reference>
<dbReference type="HOGENOM" id="CLU_2487436_0_0_1"/>
<name>A0A0D3G977_9ORYZ</name>
<reference evidence="2" key="1">
    <citation type="journal article" date="2009" name="Rice">
        <title>De Novo Next Generation Sequencing of Plant Genomes.</title>
        <authorList>
            <person name="Rounsley S."/>
            <person name="Marri P.R."/>
            <person name="Yu Y."/>
            <person name="He R."/>
            <person name="Sisneros N."/>
            <person name="Goicoechea J.L."/>
            <person name="Lee S.J."/>
            <person name="Angelova A."/>
            <person name="Kudrna D."/>
            <person name="Luo M."/>
            <person name="Affourtit J."/>
            <person name="Desany B."/>
            <person name="Knight J."/>
            <person name="Niazi F."/>
            <person name="Egholm M."/>
            <person name="Wing R.A."/>
        </authorList>
    </citation>
    <scope>NUCLEOTIDE SEQUENCE [LARGE SCALE GENOMIC DNA]</scope>
    <source>
        <strain evidence="2">cv. IRGC 105608</strain>
    </source>
</reference>
<sequence length="88" mass="9036">MRSATICVLCICILMILQCFASISAVDLGDAAASASGGEGLIRPRKLLQNAPAARSPPSRSAAAAVEVEVNASLGKQKPSSKSNPRQN</sequence>
<dbReference type="Gramene" id="OBART05G21010.1">
    <property type="protein sequence ID" value="OBART05G21010.1"/>
    <property type="gene ID" value="OBART05G21010"/>
</dbReference>
<organism evidence="2">
    <name type="scientific">Oryza barthii</name>
    <dbReference type="NCBI Taxonomy" id="65489"/>
    <lineage>
        <taxon>Eukaryota</taxon>
        <taxon>Viridiplantae</taxon>
        <taxon>Streptophyta</taxon>
        <taxon>Embryophyta</taxon>
        <taxon>Tracheophyta</taxon>
        <taxon>Spermatophyta</taxon>
        <taxon>Magnoliopsida</taxon>
        <taxon>Liliopsida</taxon>
        <taxon>Poales</taxon>
        <taxon>Poaceae</taxon>
        <taxon>BOP clade</taxon>
        <taxon>Oryzoideae</taxon>
        <taxon>Oryzeae</taxon>
        <taxon>Oryzinae</taxon>
        <taxon>Oryza</taxon>
    </lineage>
</organism>
<accession>A0A0D3G977</accession>
<dbReference type="EnsemblPlants" id="OBART05G21010.1">
    <property type="protein sequence ID" value="OBART05G21010.1"/>
    <property type="gene ID" value="OBART05G21010"/>
</dbReference>
<feature type="chain" id="PRO_5002262342" evidence="1">
    <location>
        <begin position="26"/>
        <end position="88"/>
    </location>
</feature>
<keyword evidence="3" id="KW-1185">Reference proteome</keyword>
<evidence type="ECO:0000313" key="2">
    <source>
        <dbReference type="EnsemblPlants" id="OBART05G21010.1"/>
    </source>
</evidence>
<evidence type="ECO:0000313" key="3">
    <source>
        <dbReference type="Proteomes" id="UP000026960"/>
    </source>
</evidence>
<keyword evidence="1" id="KW-0732">Signal</keyword>